<dbReference type="Gene3D" id="3.30.420.150">
    <property type="entry name" value="Exopolyphosphatase. Domain 2"/>
    <property type="match status" value="1"/>
</dbReference>
<feature type="non-terminal residue" evidence="2">
    <location>
        <position position="1"/>
    </location>
</feature>
<dbReference type="Proteomes" id="UP000179266">
    <property type="component" value="Unassembled WGS sequence"/>
</dbReference>
<sequence>NVIKEEIGFDLRILTEAEEAYYSYHGGLSGLEYRSQKPVLVDIGGGSTEFIWTDNSGILNLISKPMGALRYTEEFLHHDPPLPSERSNLETKIQTILKILPVITGDSLIGVGGSITTLAAIILRLQNYDPEKIHGQKFSIEKIVSSSQKLFQLPVNLRKQIPGLEPARADIILAGITILSQLMNKLEFSSIMVSNRGLRFGLMLKLLGEIPDYTI</sequence>
<dbReference type="SUPFAM" id="SSF53067">
    <property type="entry name" value="Actin-like ATPase domain"/>
    <property type="match status" value="1"/>
</dbReference>
<dbReference type="EMBL" id="MGDD01000154">
    <property type="protein sequence ID" value="OGL45946.1"/>
    <property type="molecule type" value="Genomic_DNA"/>
</dbReference>
<dbReference type="PANTHER" id="PTHR30005:SF0">
    <property type="entry name" value="RETROGRADE REGULATION PROTEIN 2"/>
    <property type="match status" value="1"/>
</dbReference>
<dbReference type="Pfam" id="PF02541">
    <property type="entry name" value="Ppx-GppA"/>
    <property type="match status" value="1"/>
</dbReference>
<protein>
    <recommendedName>
        <fullName evidence="1">Ppx/GppA phosphatase N-terminal domain-containing protein</fullName>
    </recommendedName>
</protein>
<dbReference type="PANTHER" id="PTHR30005">
    <property type="entry name" value="EXOPOLYPHOSPHATASE"/>
    <property type="match status" value="1"/>
</dbReference>
<dbReference type="InterPro" id="IPR043129">
    <property type="entry name" value="ATPase_NBD"/>
</dbReference>
<dbReference type="InterPro" id="IPR050273">
    <property type="entry name" value="GppA/Ppx_hydrolase"/>
</dbReference>
<evidence type="ECO:0000259" key="1">
    <source>
        <dbReference type="Pfam" id="PF02541"/>
    </source>
</evidence>
<organism evidence="2 3">
    <name type="scientific">Candidatus Schekmanbacteria bacterium RBG_13_48_7</name>
    <dbReference type="NCBI Taxonomy" id="1817878"/>
    <lineage>
        <taxon>Bacteria</taxon>
        <taxon>Candidatus Schekmaniibacteriota</taxon>
    </lineage>
</organism>
<name>A0A1F7RWK6_9BACT</name>
<dbReference type="InterPro" id="IPR003695">
    <property type="entry name" value="Ppx_GppA_N"/>
</dbReference>
<accession>A0A1F7RWK6</accession>
<gene>
    <name evidence="2" type="ORF">A2161_00915</name>
</gene>
<evidence type="ECO:0000313" key="3">
    <source>
        <dbReference type="Proteomes" id="UP000179266"/>
    </source>
</evidence>
<dbReference type="GO" id="GO:0016462">
    <property type="term" value="F:pyrophosphatase activity"/>
    <property type="evidence" value="ECO:0007669"/>
    <property type="project" value="TreeGrafter"/>
</dbReference>
<evidence type="ECO:0000313" key="2">
    <source>
        <dbReference type="EMBL" id="OGL45946.1"/>
    </source>
</evidence>
<comment type="caution">
    <text evidence="2">The sequence shown here is derived from an EMBL/GenBank/DDBJ whole genome shotgun (WGS) entry which is preliminary data.</text>
</comment>
<reference evidence="2 3" key="1">
    <citation type="journal article" date="2016" name="Nat. Commun.">
        <title>Thousands of microbial genomes shed light on interconnected biogeochemical processes in an aquifer system.</title>
        <authorList>
            <person name="Anantharaman K."/>
            <person name="Brown C.T."/>
            <person name="Hug L.A."/>
            <person name="Sharon I."/>
            <person name="Castelle C.J."/>
            <person name="Probst A.J."/>
            <person name="Thomas B.C."/>
            <person name="Singh A."/>
            <person name="Wilkins M.J."/>
            <person name="Karaoz U."/>
            <person name="Brodie E.L."/>
            <person name="Williams K.H."/>
            <person name="Hubbard S.S."/>
            <person name="Banfield J.F."/>
        </authorList>
    </citation>
    <scope>NUCLEOTIDE SEQUENCE [LARGE SCALE GENOMIC DNA]</scope>
</reference>
<proteinExistence type="predicted"/>
<dbReference type="CDD" id="cd24054">
    <property type="entry name" value="ASKHA_NBD_AaPPX-GppA_MtPPX2-like"/>
    <property type="match status" value="1"/>
</dbReference>
<dbReference type="AlphaFoldDB" id="A0A1F7RWK6"/>
<feature type="domain" description="Ppx/GppA phosphatase N-terminal" evidence="1">
    <location>
        <begin position="3"/>
        <end position="207"/>
    </location>
</feature>